<name>A0A7C4EY22_9BACT</name>
<proteinExistence type="predicted"/>
<protein>
    <submittedName>
        <fullName evidence="1">Uncharacterized protein</fullName>
    </submittedName>
</protein>
<evidence type="ECO:0000313" key="1">
    <source>
        <dbReference type="EMBL" id="HGH61896.1"/>
    </source>
</evidence>
<dbReference type="AlphaFoldDB" id="A0A7C4EY22"/>
<accession>A0A7C4EY22</accession>
<organism evidence="1">
    <name type="scientific">Desulfomonile tiedjei</name>
    <dbReference type="NCBI Taxonomy" id="2358"/>
    <lineage>
        <taxon>Bacteria</taxon>
        <taxon>Pseudomonadati</taxon>
        <taxon>Thermodesulfobacteriota</taxon>
        <taxon>Desulfomonilia</taxon>
        <taxon>Desulfomonilales</taxon>
        <taxon>Desulfomonilaceae</taxon>
        <taxon>Desulfomonile</taxon>
    </lineage>
</organism>
<dbReference type="EMBL" id="DTGT01000370">
    <property type="protein sequence ID" value="HGH61896.1"/>
    <property type="molecule type" value="Genomic_DNA"/>
</dbReference>
<reference evidence="1" key="1">
    <citation type="journal article" date="2020" name="mSystems">
        <title>Genome- and Community-Level Interaction Insights into Carbon Utilization and Element Cycling Functions of Hydrothermarchaeota in Hydrothermal Sediment.</title>
        <authorList>
            <person name="Zhou Z."/>
            <person name="Liu Y."/>
            <person name="Xu W."/>
            <person name="Pan J."/>
            <person name="Luo Z.H."/>
            <person name="Li M."/>
        </authorList>
    </citation>
    <scope>NUCLEOTIDE SEQUENCE [LARGE SCALE GENOMIC DNA]</scope>
    <source>
        <strain evidence="1">SpSt-769</strain>
    </source>
</reference>
<gene>
    <name evidence="1" type="ORF">ENV54_11440</name>
</gene>
<sequence>MAFIIAGFGKFGRLALERLTHAFPEETLILLDHDPHAFSGGRHTGNVREIVTDAVKYVVEHRDDLGGSETWITPTAPLHLFAGVALGVVSDLRLVALPPTLPSLVPNPYQLDGSTICCSYADFVCPDDCEEGPLCTVTGESRQPLYSRLKGLVLPGYNVQILVSRQLCPGIGGYTSQDLFQCISEIQQGCTVIGTSCRCHAILTAVTRGNRMEAMGGPEAKAGI</sequence>
<comment type="caution">
    <text evidence="1">The sequence shown here is derived from an EMBL/GenBank/DDBJ whole genome shotgun (WGS) entry which is preliminary data.</text>
</comment>